<evidence type="ECO:0000256" key="1">
    <source>
        <dbReference type="SAM" id="MobiDB-lite"/>
    </source>
</evidence>
<feature type="region of interest" description="Disordered" evidence="1">
    <location>
        <begin position="444"/>
        <end position="467"/>
    </location>
</feature>
<accession>A0ABS9YJU1</accession>
<dbReference type="EMBL" id="JALDAY010000015">
    <property type="protein sequence ID" value="MCI3277517.1"/>
    <property type="molecule type" value="Genomic_DNA"/>
</dbReference>
<organism evidence="2 3">
    <name type="scientific">Streptomyces cylindrosporus</name>
    <dbReference type="NCBI Taxonomy" id="2927583"/>
    <lineage>
        <taxon>Bacteria</taxon>
        <taxon>Bacillati</taxon>
        <taxon>Actinomycetota</taxon>
        <taxon>Actinomycetes</taxon>
        <taxon>Kitasatosporales</taxon>
        <taxon>Streptomycetaceae</taxon>
        <taxon>Streptomyces</taxon>
    </lineage>
</organism>
<comment type="caution">
    <text evidence="2">The sequence shown here is derived from an EMBL/GenBank/DDBJ whole genome shotgun (WGS) entry which is preliminary data.</text>
</comment>
<evidence type="ECO:0000313" key="3">
    <source>
        <dbReference type="Proteomes" id="UP001165269"/>
    </source>
</evidence>
<gene>
    <name evidence="2" type="ORF">MQP27_41260</name>
</gene>
<name>A0ABS9YJU1_9ACTN</name>
<dbReference type="Proteomes" id="UP001165269">
    <property type="component" value="Unassembled WGS sequence"/>
</dbReference>
<proteinExistence type="predicted"/>
<dbReference type="Gene3D" id="1.20.1270.210">
    <property type="match status" value="1"/>
</dbReference>
<evidence type="ECO:0000313" key="2">
    <source>
        <dbReference type="EMBL" id="MCI3277517.1"/>
    </source>
</evidence>
<reference evidence="2" key="1">
    <citation type="submission" date="2022-03" db="EMBL/GenBank/DDBJ databases">
        <title>Streptomyces 7R015 and 7R016 isolated from Barleria lupulina in Thailand.</title>
        <authorList>
            <person name="Kanchanasin P."/>
            <person name="Phongsopitanun W."/>
            <person name="Tanasupawat S."/>
        </authorList>
    </citation>
    <scope>NUCLEOTIDE SEQUENCE</scope>
    <source>
        <strain evidence="2">7R015</strain>
    </source>
</reference>
<dbReference type="InterPro" id="IPR006427">
    <property type="entry name" value="Portal_HK97"/>
</dbReference>
<dbReference type="RefSeq" id="WP_242775315.1">
    <property type="nucleotide sequence ID" value="NZ_JALDAY010000015.1"/>
</dbReference>
<dbReference type="Gene3D" id="3.30.1120.70">
    <property type="match status" value="1"/>
</dbReference>
<dbReference type="Gene3D" id="3.40.140.120">
    <property type="match status" value="1"/>
</dbReference>
<dbReference type="NCBIfam" id="TIGR01537">
    <property type="entry name" value="portal_HK97"/>
    <property type="match status" value="1"/>
</dbReference>
<dbReference type="InterPro" id="IPR006944">
    <property type="entry name" value="Phage/GTA_portal"/>
</dbReference>
<keyword evidence="3" id="KW-1185">Reference proteome</keyword>
<sequence>MKLPWRKTARRDDDGGPVLVGDVWMDARGRTASWRATARATWGRRLGVAARGFARAGAWIVGVESRGAVESRAITSLPWDQGGSPNSGSVSTERALRLAPVYAAGRLLASNIAAAPLRQYRETTAGVQRLQLSSLFTSPSTQGNLNDWIWRAVLSMVYRGNAVGYVTARDYYGYPTMVEWLPMDWVQVVDSMPYGPGSFVNPIWYVLGSRVDAEDIVHIPWFTLPGKVLGLSPIGAFASMASTNLAAQEYMEAWHATGGVPPGTFKSTTQKIDQKEAAIIKARLVEAIRSRQPIVHGKDWDYTAITVPAYEAQFIATLKLGATQLAAIYGVPPELIGGETGGSMSYSSPEQREIELIQLTLLPWMSKLESHLTMLTPRGQCVKFDADALIRLDPLTRWGIYEKARLIGGMNIDEIRNREDLAPLPNGQGQDYTPLPIAAGVSITPPTIRSDDDPRLRLIPGRGQQHG</sequence>
<protein>
    <submittedName>
        <fullName evidence="2">Phage portal protein</fullName>
    </submittedName>
</protein>
<dbReference type="Pfam" id="PF04860">
    <property type="entry name" value="Phage_portal"/>
    <property type="match status" value="1"/>
</dbReference>